<dbReference type="InterPro" id="IPR001900">
    <property type="entry name" value="RNase_II/R"/>
</dbReference>
<dbReference type="EMBL" id="CAJHNH020004469">
    <property type="protein sequence ID" value="CAG5131109.1"/>
    <property type="molecule type" value="Genomic_DNA"/>
</dbReference>
<dbReference type="GO" id="GO:0000175">
    <property type="term" value="F:3'-5'-RNA exonuclease activity"/>
    <property type="evidence" value="ECO:0007669"/>
    <property type="project" value="TreeGrafter"/>
</dbReference>
<evidence type="ECO:0000313" key="3">
    <source>
        <dbReference type="Proteomes" id="UP000678393"/>
    </source>
</evidence>
<dbReference type="PROSITE" id="PS01175">
    <property type="entry name" value="RIBONUCLEASE_II"/>
    <property type="match status" value="1"/>
</dbReference>
<dbReference type="GO" id="GO:0000932">
    <property type="term" value="C:P-body"/>
    <property type="evidence" value="ECO:0007669"/>
    <property type="project" value="TreeGrafter"/>
</dbReference>
<dbReference type="OrthoDB" id="372421at2759"/>
<dbReference type="SUPFAM" id="SSF50249">
    <property type="entry name" value="Nucleic acid-binding proteins"/>
    <property type="match status" value="1"/>
</dbReference>
<dbReference type="PANTHER" id="PTHR23355:SF9">
    <property type="entry name" value="DIS3-LIKE EXONUCLEASE 2"/>
    <property type="match status" value="1"/>
</dbReference>
<name>A0A8S3ZP11_9EUPU</name>
<keyword evidence="3" id="KW-1185">Reference proteome</keyword>
<sequence>VNECLPNNLPWSIPEHEFSYRKDLRSFCIFTIDPATARDLDDAVSIEDLGNGRYQVGVHIADVSYFVKEDTELDSVASRRATSVYLVQKVIPMLPRLLCEELCSLNPDHDRLTFSVMWTIDEQGMIYDEWYGRSVIRSCVKLSYDHAQGFIEQPDKVWTRTELPSITNSFDVEDVKSRVLLLNKIAVNLRKQRFDNGALRLDQVKLQYTLDGETGLPNGYFVYQQKDSNRLIEEFMLLANMAVAHKIKNSFPDKAILRRHPPPQHKPLEAVEELCGNLGLEINGASAGELQKSLWKYYGEDDFNLARIQVLVVLISKPMQVRFQMPKYFCSGTFPDETLYHHYALNVPLYTHFTSPIRRYPDIMVHRLLAASLGYSDPTDKVTELLQKQADYCNDKKQSAKMASDRSSDMYFAIFVKEAGPLEELGMVMAVLNKSFDVLILKLGVVKRVYLEQLPLKSYTFRKNMKCPELVIEWKADDQCKRSTKHLITLFTQVECCVFAEKEPLKWSVSPPHLRII</sequence>
<feature type="domain" description="RNB" evidence="1">
    <location>
        <begin position="21"/>
        <end position="375"/>
    </location>
</feature>
<comment type="caution">
    <text evidence="2">The sequence shown here is derived from an EMBL/GenBank/DDBJ whole genome shotgun (WGS) entry which is preliminary data.</text>
</comment>
<organism evidence="2 3">
    <name type="scientific">Candidula unifasciata</name>
    <dbReference type="NCBI Taxonomy" id="100452"/>
    <lineage>
        <taxon>Eukaryota</taxon>
        <taxon>Metazoa</taxon>
        <taxon>Spiralia</taxon>
        <taxon>Lophotrochozoa</taxon>
        <taxon>Mollusca</taxon>
        <taxon>Gastropoda</taxon>
        <taxon>Heterobranchia</taxon>
        <taxon>Euthyneura</taxon>
        <taxon>Panpulmonata</taxon>
        <taxon>Eupulmonata</taxon>
        <taxon>Stylommatophora</taxon>
        <taxon>Helicina</taxon>
        <taxon>Helicoidea</taxon>
        <taxon>Geomitridae</taxon>
        <taxon>Candidula</taxon>
    </lineage>
</organism>
<protein>
    <recommendedName>
        <fullName evidence="1">RNB domain-containing protein</fullName>
    </recommendedName>
</protein>
<dbReference type="Proteomes" id="UP000678393">
    <property type="component" value="Unassembled WGS sequence"/>
</dbReference>
<feature type="non-terminal residue" evidence="2">
    <location>
        <position position="517"/>
    </location>
</feature>
<reference evidence="2" key="1">
    <citation type="submission" date="2021-04" db="EMBL/GenBank/DDBJ databases">
        <authorList>
            <consortium name="Molecular Ecology Group"/>
        </authorList>
    </citation>
    <scope>NUCLEOTIDE SEQUENCE</scope>
</reference>
<dbReference type="InterPro" id="IPR041093">
    <property type="entry name" value="Dis3l2-like_C"/>
</dbReference>
<evidence type="ECO:0000259" key="1">
    <source>
        <dbReference type="SMART" id="SM00955"/>
    </source>
</evidence>
<dbReference type="InterPro" id="IPR012340">
    <property type="entry name" value="NA-bd_OB-fold"/>
</dbReference>
<dbReference type="PANTHER" id="PTHR23355">
    <property type="entry name" value="RIBONUCLEASE"/>
    <property type="match status" value="1"/>
</dbReference>
<dbReference type="Pfam" id="PF17877">
    <property type="entry name" value="Dis3l2_C_term"/>
    <property type="match status" value="1"/>
</dbReference>
<dbReference type="Pfam" id="PF00773">
    <property type="entry name" value="RNB"/>
    <property type="match status" value="1"/>
</dbReference>
<dbReference type="InterPro" id="IPR022966">
    <property type="entry name" value="RNase_II/R_CS"/>
</dbReference>
<dbReference type="GO" id="GO:0006402">
    <property type="term" value="P:mRNA catabolic process"/>
    <property type="evidence" value="ECO:0007669"/>
    <property type="project" value="TreeGrafter"/>
</dbReference>
<dbReference type="SMART" id="SM00955">
    <property type="entry name" value="RNB"/>
    <property type="match status" value="1"/>
</dbReference>
<dbReference type="InterPro" id="IPR050180">
    <property type="entry name" value="RNR_Ribonuclease"/>
</dbReference>
<gene>
    <name evidence="2" type="ORF">CUNI_LOCUS16667</name>
</gene>
<evidence type="ECO:0000313" key="2">
    <source>
        <dbReference type="EMBL" id="CAG5131109.1"/>
    </source>
</evidence>
<dbReference type="GO" id="GO:0010587">
    <property type="term" value="P:miRNA catabolic process"/>
    <property type="evidence" value="ECO:0007669"/>
    <property type="project" value="TreeGrafter"/>
</dbReference>
<dbReference type="GO" id="GO:0003723">
    <property type="term" value="F:RNA binding"/>
    <property type="evidence" value="ECO:0007669"/>
    <property type="project" value="InterPro"/>
</dbReference>
<proteinExistence type="predicted"/>
<accession>A0A8S3ZP11</accession>
<dbReference type="Gene3D" id="2.40.50.140">
    <property type="entry name" value="Nucleic acid-binding proteins"/>
    <property type="match status" value="1"/>
</dbReference>
<dbReference type="AlphaFoldDB" id="A0A8S3ZP11"/>